<dbReference type="GO" id="GO:0071949">
    <property type="term" value="F:FAD binding"/>
    <property type="evidence" value="ECO:0007669"/>
    <property type="project" value="InterPro"/>
</dbReference>
<dbReference type="Gene3D" id="1.20.140.10">
    <property type="entry name" value="Butyryl-CoA Dehydrogenase, subunit A, domain 3"/>
    <property type="match status" value="1"/>
</dbReference>
<dbReference type="GO" id="GO:0055088">
    <property type="term" value="P:lipid homeostasis"/>
    <property type="evidence" value="ECO:0007669"/>
    <property type="project" value="TreeGrafter"/>
</dbReference>
<dbReference type="GO" id="GO:0005777">
    <property type="term" value="C:peroxisome"/>
    <property type="evidence" value="ECO:0007669"/>
    <property type="project" value="InterPro"/>
</dbReference>
<dbReference type="GO" id="GO:0005504">
    <property type="term" value="F:fatty acid binding"/>
    <property type="evidence" value="ECO:0007669"/>
    <property type="project" value="TreeGrafter"/>
</dbReference>
<protein>
    <recommendedName>
        <fullName evidence="3">Acyl-coenzyme A oxidase</fullName>
    </recommendedName>
</protein>
<organism evidence="1 2">
    <name type="scientific">Polysphondylium violaceum</name>
    <dbReference type="NCBI Taxonomy" id="133409"/>
    <lineage>
        <taxon>Eukaryota</taxon>
        <taxon>Amoebozoa</taxon>
        <taxon>Evosea</taxon>
        <taxon>Eumycetozoa</taxon>
        <taxon>Dictyostelia</taxon>
        <taxon>Dictyosteliales</taxon>
        <taxon>Dictyosteliaceae</taxon>
        <taxon>Polysphondylium</taxon>
    </lineage>
</organism>
<comment type="caution">
    <text evidence="1">The sequence shown here is derived from an EMBL/GenBank/DDBJ whole genome shotgun (WGS) entry which is preliminary data.</text>
</comment>
<dbReference type="OrthoDB" id="538336at2759"/>
<dbReference type="SUPFAM" id="SSF47203">
    <property type="entry name" value="Acyl-CoA dehydrogenase C-terminal domain-like"/>
    <property type="match status" value="1"/>
</dbReference>
<dbReference type="InterPro" id="IPR036250">
    <property type="entry name" value="AcylCo_DH-like_C"/>
</dbReference>
<dbReference type="PANTHER" id="PTHR10909">
    <property type="entry name" value="ELECTRON TRANSPORT OXIDOREDUCTASE"/>
    <property type="match status" value="1"/>
</dbReference>
<dbReference type="InterPro" id="IPR009100">
    <property type="entry name" value="AcylCoA_DH/oxidase_NM_dom_sf"/>
</dbReference>
<dbReference type="Gene3D" id="2.40.110.10">
    <property type="entry name" value="Butyryl-CoA Dehydrogenase, subunit A, domain 2"/>
    <property type="match status" value="1"/>
</dbReference>
<dbReference type="GO" id="GO:0033540">
    <property type="term" value="P:fatty acid beta-oxidation using acyl-CoA oxidase"/>
    <property type="evidence" value="ECO:0007669"/>
    <property type="project" value="TreeGrafter"/>
</dbReference>
<dbReference type="InterPro" id="IPR046373">
    <property type="entry name" value="Acyl-CoA_Oxase/DH_mid-dom_sf"/>
</dbReference>
<dbReference type="GO" id="GO:0003997">
    <property type="term" value="F:acyl-CoA oxidase activity"/>
    <property type="evidence" value="ECO:0007669"/>
    <property type="project" value="InterPro"/>
</dbReference>
<proteinExistence type="predicted"/>
<evidence type="ECO:0008006" key="3">
    <source>
        <dbReference type="Google" id="ProtNLM"/>
    </source>
</evidence>
<dbReference type="SUPFAM" id="SSF56645">
    <property type="entry name" value="Acyl-CoA dehydrogenase NM domain-like"/>
    <property type="match status" value="1"/>
</dbReference>
<name>A0A8J4PVH3_9MYCE</name>
<evidence type="ECO:0000313" key="1">
    <source>
        <dbReference type="EMBL" id="KAF2075723.1"/>
    </source>
</evidence>
<sequence length="587" mass="66214">MSPTHAEIKVKLRELAKSERFQKDVQTLSKEEQVENLYNLMTEVGEIAQVKADDIINDLGKVFAVMESPCLIFQYGLGTLLGTHYNLGMGTIMQLIGDNREQLQDYIDDLENFRYWGIFMATELDCGSNAMSMQTEAHFDVNTQEFIINTPSLGACKFMPYLSSKHQPKMAIVMARLWLSGQDCGIHPFIVHCRDRNGQLLPGVYASKAATIDMYRVCEVDHSITAFKNVRIPHKGFLGGALNRVTRDGKFVTKAKNKRDIFFQSFCRVESGKMVLIAALMPMFKLAISVAIEYSKKRRIMTKGGTESLTKVLSHKLDLAKAYISLTGSICLYEKMKRICLSEKLPQEKHQYCNETVKTMCVEVAREALQICLARTGAQGKLIRNRIVTAILANDKASTAEGDNLPVMLKIAKDLLFNDYQPLSCNDNDITLPITHKQRLLFLLHTQEKIAKRVLREKLMESGNPADAWIHSTQLARHLAWAHGMCEMADSLKHRSDIQDTFCMLHILKEGSWFIINSLVTKDELETLASVSEKNLSTIFDQQAVHVAKEYDIVDILALTPIGNKNTAKAWCDISDFNFTPIPSSKL</sequence>
<evidence type="ECO:0000313" key="2">
    <source>
        <dbReference type="Proteomes" id="UP000695562"/>
    </source>
</evidence>
<dbReference type="AlphaFoldDB" id="A0A8J4PVH3"/>
<reference evidence="1" key="1">
    <citation type="submission" date="2020-01" db="EMBL/GenBank/DDBJ databases">
        <title>Development of genomics and gene disruption for Polysphondylium violaceum indicates a role for the polyketide synthase stlB in stalk morphogenesis.</title>
        <authorList>
            <person name="Narita B."/>
            <person name="Kawabe Y."/>
            <person name="Kin K."/>
            <person name="Saito T."/>
            <person name="Gibbs R."/>
            <person name="Kuspa A."/>
            <person name="Muzny D."/>
            <person name="Queller D."/>
            <person name="Richards S."/>
            <person name="Strassman J."/>
            <person name="Sucgang R."/>
            <person name="Worley K."/>
            <person name="Schaap P."/>
        </authorList>
    </citation>
    <scope>NUCLEOTIDE SEQUENCE</scope>
    <source>
        <strain evidence="1">QSvi11</strain>
    </source>
</reference>
<dbReference type="PANTHER" id="PTHR10909:SF382">
    <property type="entry name" value="ACYL-COENZYME A OXIDASE"/>
    <property type="match status" value="1"/>
</dbReference>
<accession>A0A8J4PVH3</accession>
<gene>
    <name evidence="1" type="ORF">CYY_002966</name>
</gene>
<dbReference type="InterPro" id="IPR012258">
    <property type="entry name" value="Acyl-CoA_oxidase"/>
</dbReference>
<keyword evidence="2" id="KW-1185">Reference proteome</keyword>
<dbReference type="Proteomes" id="UP000695562">
    <property type="component" value="Unassembled WGS sequence"/>
</dbReference>
<dbReference type="EMBL" id="AJWJ01000088">
    <property type="protein sequence ID" value="KAF2075723.1"/>
    <property type="molecule type" value="Genomic_DNA"/>
</dbReference>